<evidence type="ECO:0000313" key="4">
    <source>
        <dbReference type="Proteomes" id="UP000233654"/>
    </source>
</evidence>
<dbReference type="AlphaFoldDB" id="A0A2N3G5J2"/>
<dbReference type="EMBL" id="PHEX01000039">
    <property type="protein sequence ID" value="PKQ27989.1"/>
    <property type="molecule type" value="Genomic_DNA"/>
</dbReference>
<comment type="caution">
    <text evidence="3">The sequence shown here is derived from an EMBL/GenBank/DDBJ whole genome shotgun (WGS) entry which is preliminary data.</text>
</comment>
<dbReference type="PANTHER" id="PTHR11941">
    <property type="entry name" value="ENOYL-COA HYDRATASE-RELATED"/>
    <property type="match status" value="1"/>
</dbReference>
<dbReference type="Gene3D" id="3.90.226.10">
    <property type="entry name" value="2-enoyl-CoA Hydratase, Chain A, domain 1"/>
    <property type="match status" value="1"/>
</dbReference>
<protein>
    <submittedName>
        <fullName evidence="3">Enoyl-CoA hydratase</fullName>
    </submittedName>
</protein>
<dbReference type="InterPro" id="IPR001753">
    <property type="entry name" value="Enoyl-CoA_hydra/iso"/>
</dbReference>
<reference evidence="3 4" key="1">
    <citation type="journal article" date="2017" name="ISME J.">
        <title>Potential for microbial H2 and metal transformations associated with novel bacteria and archaea in deep terrestrial subsurface sediments.</title>
        <authorList>
            <person name="Hernsdorf A.W."/>
            <person name="Amano Y."/>
            <person name="Miyakawa K."/>
            <person name="Ise K."/>
            <person name="Suzuki Y."/>
            <person name="Anantharaman K."/>
            <person name="Probst A."/>
            <person name="Burstein D."/>
            <person name="Thomas B.C."/>
            <person name="Banfield J.F."/>
        </authorList>
    </citation>
    <scope>NUCLEOTIDE SEQUENCE [LARGE SCALE GENOMIC DNA]</scope>
    <source>
        <strain evidence="3">HGW-Actinobacteria-3</strain>
    </source>
</reference>
<name>A0A2N3G5J2_9ACTN</name>
<evidence type="ECO:0000313" key="3">
    <source>
        <dbReference type="EMBL" id="PKQ27989.1"/>
    </source>
</evidence>
<dbReference type="Pfam" id="PF00378">
    <property type="entry name" value="ECH_1"/>
    <property type="match status" value="1"/>
</dbReference>
<organism evidence="3 4">
    <name type="scientific">Candidatus Anoxymicrobium japonicum</name>
    <dbReference type="NCBI Taxonomy" id="2013648"/>
    <lineage>
        <taxon>Bacteria</taxon>
        <taxon>Bacillati</taxon>
        <taxon>Actinomycetota</taxon>
        <taxon>Candidatus Geothermincolia</taxon>
        <taxon>Candidatus Geothermincolales</taxon>
        <taxon>Candidatus Anoxymicrobiaceae</taxon>
        <taxon>Candidatus Anoxymicrobium</taxon>
    </lineage>
</organism>
<dbReference type="SUPFAM" id="SSF52096">
    <property type="entry name" value="ClpP/crotonase"/>
    <property type="match status" value="1"/>
</dbReference>
<dbReference type="InterPro" id="IPR018376">
    <property type="entry name" value="Enoyl-CoA_hyd/isom_CS"/>
</dbReference>
<evidence type="ECO:0000256" key="1">
    <source>
        <dbReference type="ARBA" id="ARBA00005254"/>
    </source>
</evidence>
<dbReference type="GO" id="GO:0006635">
    <property type="term" value="P:fatty acid beta-oxidation"/>
    <property type="evidence" value="ECO:0007669"/>
    <property type="project" value="TreeGrafter"/>
</dbReference>
<dbReference type="PANTHER" id="PTHR11941:SF130">
    <property type="entry name" value="ENOYL-COA HYDRATASE ECHA12-RELATED"/>
    <property type="match status" value="1"/>
</dbReference>
<dbReference type="GO" id="GO:0003824">
    <property type="term" value="F:catalytic activity"/>
    <property type="evidence" value="ECO:0007669"/>
    <property type="project" value="InterPro"/>
</dbReference>
<proteinExistence type="inferred from homology"/>
<evidence type="ECO:0000256" key="2">
    <source>
        <dbReference type="RuleBase" id="RU003707"/>
    </source>
</evidence>
<accession>A0A2N3G5J2</accession>
<sequence>MTYETLLYETDGEVGILTYNRPKMVNAVNRQMVEELYDFWQARQRDFGTRVIIVTGAGEKGFCSGLDMKAVVTEFVPEGGATAETTFDGQTHFSALMRLMRSCPQPIIAAVHGPAMGAGLSFALAADVRLASEDSFFCAQYINIGTGGADLSSSFFLPKLVGWGKAAEMCMTGMRIPADEAYRIGLVNHVHTRENLLPAAKAMAAVMCSKNKFGLRLTKDAFNAALNGSSLEDANRMEDRNQALIIANAITEGVKELGGA</sequence>
<dbReference type="PROSITE" id="PS00166">
    <property type="entry name" value="ENOYL_COA_HYDRATASE"/>
    <property type="match status" value="1"/>
</dbReference>
<dbReference type="Proteomes" id="UP000233654">
    <property type="component" value="Unassembled WGS sequence"/>
</dbReference>
<dbReference type="InterPro" id="IPR029045">
    <property type="entry name" value="ClpP/crotonase-like_dom_sf"/>
</dbReference>
<comment type="similarity">
    <text evidence="1 2">Belongs to the enoyl-CoA hydratase/isomerase family.</text>
</comment>
<gene>
    <name evidence="3" type="ORF">CVT63_05180</name>
</gene>
<dbReference type="CDD" id="cd06558">
    <property type="entry name" value="crotonase-like"/>
    <property type="match status" value="1"/>
</dbReference>